<name>A0A7K3W5I5_9ACTN</name>
<sequence>MSTLASTLLDFILDLFRDPAKAAAYENDPQGALDAAGLGDSSPSDVEALKPIVTDHATVGGWGGRDDSCGDDDKGSHGYRPAARDEHDEDRDSGVSPASRDHDHDHDHDDHDHDHDHGHGHGGVSPATPAPAGSETVVITHLQNIQYTNTETHVSIDASHSIWVSGDAQAIFGDVRGDVTQIDNEGGIVAGDDVSHSGVDNSDNSVNDSGNTNVEVDIEDSPINLGGNQAVDSLNGNDIGSHNQDNDVIADRGGQVGDNTAVVVDDVTVVNDSYNGNDLSTDNSVNGSLNGNDLSSTDNSVNGSFNGNDLSDDDGVDDSFNGNDLSQDNVGNDYSEVDASINDSFQDNSDDDGLDLDDVGNGSGNDYSETNTTIEDNDDYTSISSDDDFNNNDDNAFALGGAANTGSVEVD</sequence>
<gene>
    <name evidence="2" type="ORF">GCU56_19905</name>
</gene>
<reference evidence="2 3" key="1">
    <citation type="submission" date="2020-02" db="EMBL/GenBank/DDBJ databases">
        <title>Geodermatophilus sabuli CPCC 205279 I12A-02694.</title>
        <authorList>
            <person name="Jiang Z."/>
        </authorList>
    </citation>
    <scope>NUCLEOTIDE SEQUENCE [LARGE SCALE GENOMIC DNA]</scope>
    <source>
        <strain evidence="2 3">I12A-02694</strain>
    </source>
</reference>
<accession>A0A7K3W5I5</accession>
<evidence type="ECO:0000256" key="1">
    <source>
        <dbReference type="SAM" id="MobiDB-lite"/>
    </source>
</evidence>
<organism evidence="2 3">
    <name type="scientific">Geodermatophilus sabuli</name>
    <dbReference type="NCBI Taxonomy" id="1564158"/>
    <lineage>
        <taxon>Bacteria</taxon>
        <taxon>Bacillati</taxon>
        <taxon>Actinomycetota</taxon>
        <taxon>Actinomycetes</taxon>
        <taxon>Geodermatophilales</taxon>
        <taxon>Geodermatophilaceae</taxon>
        <taxon>Geodermatophilus</taxon>
    </lineage>
</organism>
<feature type="region of interest" description="Disordered" evidence="1">
    <location>
        <begin position="30"/>
        <end position="132"/>
    </location>
</feature>
<feature type="compositionally biased region" description="Low complexity" evidence="1">
    <location>
        <begin position="196"/>
        <end position="212"/>
    </location>
</feature>
<feature type="compositionally biased region" description="Acidic residues" evidence="1">
    <location>
        <begin position="375"/>
        <end position="389"/>
    </location>
</feature>
<evidence type="ECO:0000313" key="3">
    <source>
        <dbReference type="Proteomes" id="UP000470246"/>
    </source>
</evidence>
<dbReference type="NCBIfam" id="NF038175">
    <property type="entry name" value="IniB_NTERM"/>
    <property type="match status" value="1"/>
</dbReference>
<feature type="region of interest" description="Disordered" evidence="1">
    <location>
        <begin position="191"/>
        <end position="212"/>
    </location>
</feature>
<dbReference type="AlphaFoldDB" id="A0A7K3W5I5"/>
<feature type="region of interest" description="Disordered" evidence="1">
    <location>
        <begin position="274"/>
        <end position="389"/>
    </location>
</feature>
<evidence type="ECO:0000313" key="2">
    <source>
        <dbReference type="EMBL" id="NEK60126.1"/>
    </source>
</evidence>
<dbReference type="RefSeq" id="WP_163483555.1">
    <property type="nucleotide sequence ID" value="NZ_JAAGWF010000025.1"/>
</dbReference>
<dbReference type="EMBL" id="JAAGWF010000025">
    <property type="protein sequence ID" value="NEK60126.1"/>
    <property type="molecule type" value="Genomic_DNA"/>
</dbReference>
<feature type="compositionally biased region" description="Basic and acidic residues" evidence="1">
    <location>
        <begin position="64"/>
        <end position="119"/>
    </location>
</feature>
<feature type="compositionally biased region" description="Polar residues" evidence="1">
    <location>
        <begin position="274"/>
        <end position="305"/>
    </location>
</feature>
<protein>
    <submittedName>
        <fullName evidence="2">Uncharacterized protein</fullName>
    </submittedName>
</protein>
<feature type="region of interest" description="Disordered" evidence="1">
    <location>
        <begin position="233"/>
        <end position="254"/>
    </location>
</feature>
<keyword evidence="3" id="KW-1185">Reference proteome</keyword>
<proteinExistence type="predicted"/>
<feature type="compositionally biased region" description="Polar residues" evidence="1">
    <location>
        <begin position="233"/>
        <end position="243"/>
    </location>
</feature>
<dbReference type="Proteomes" id="UP000470246">
    <property type="component" value="Unassembled WGS sequence"/>
</dbReference>
<feature type="compositionally biased region" description="Acidic residues" evidence="1">
    <location>
        <begin position="348"/>
        <end position="358"/>
    </location>
</feature>
<dbReference type="InterPro" id="IPR049709">
    <property type="entry name" value="IniB-like_N"/>
</dbReference>
<comment type="caution">
    <text evidence="2">The sequence shown here is derived from an EMBL/GenBank/DDBJ whole genome shotgun (WGS) entry which is preliminary data.</text>
</comment>